<dbReference type="KEGG" id="vg:19526466"/>
<protein>
    <submittedName>
        <fullName evidence="1">Uncharacterized protein</fullName>
    </submittedName>
</protein>
<name>A0A024AZJ6_9CAUD</name>
<proteinExistence type="predicted"/>
<dbReference type="EMBL" id="KJ489397">
    <property type="protein sequence ID" value="AHZ09600.1"/>
    <property type="molecule type" value="Genomic_DNA"/>
</dbReference>
<evidence type="ECO:0000313" key="1">
    <source>
        <dbReference type="EMBL" id="AHZ09600.1"/>
    </source>
</evidence>
<dbReference type="Proteomes" id="UP000026902">
    <property type="component" value="Segment"/>
</dbReference>
<accession>A0A024AZJ6</accession>
<dbReference type="GeneID" id="19526466"/>
<organism evidence="1 2">
    <name type="scientific">Bacillus phage CAM003</name>
    <dbReference type="NCBI Taxonomy" id="1486657"/>
    <lineage>
        <taxon>Viruses</taxon>
        <taxon>Duplodnaviria</taxon>
        <taxon>Heunggongvirae</taxon>
        <taxon>Uroviricota</taxon>
        <taxon>Caudoviricetes</taxon>
        <taxon>Herelleviridae</taxon>
        <taxon>Bastillevirinae</taxon>
        <taxon>Bastillevirus</taxon>
        <taxon>Bastillevirus CAM003</taxon>
    </lineage>
</organism>
<sequence>MSLDDWKANLIEENLLTDEQMGFELGKQE</sequence>
<keyword evidence="2" id="KW-1185">Reference proteome</keyword>
<reference evidence="2" key="1">
    <citation type="submission" date="2014-09" db="EMBL/GenBank/DDBJ databases">
        <authorList>
            <person name="Sauder A.B."/>
            <person name="McKenzie Q.R."/>
            <person name="Temple L.M."/>
            <person name="Alexis B.K."/>
            <person name="Al-Atrache Z."/>
            <person name="Lewis L.O."/>
            <person name="Loesser-Casey K.E."/>
            <person name="Mitchell K.J."/>
        </authorList>
    </citation>
    <scope>NUCLEOTIDE SEQUENCE [LARGE SCALE GENOMIC DNA]</scope>
</reference>
<evidence type="ECO:0000313" key="2">
    <source>
        <dbReference type="Proteomes" id="UP000026902"/>
    </source>
</evidence>
<dbReference type="RefSeq" id="YP_009037066.1">
    <property type="nucleotide sequence ID" value="NC_024216.1"/>
</dbReference>